<feature type="signal peptide" evidence="1">
    <location>
        <begin position="1"/>
        <end position="22"/>
    </location>
</feature>
<evidence type="ECO:0000313" key="4">
    <source>
        <dbReference type="Proteomes" id="UP000470302"/>
    </source>
</evidence>
<dbReference type="PROSITE" id="PS51910">
    <property type="entry name" value="GH18_2"/>
    <property type="match status" value="1"/>
</dbReference>
<dbReference type="InterPro" id="IPR029070">
    <property type="entry name" value="Chitinase_insertion_sf"/>
</dbReference>
<name>A0A845G0Y6_9BURK</name>
<dbReference type="PANTHER" id="PTHR46066">
    <property type="entry name" value="CHITINASE DOMAIN-CONTAINING PROTEIN 1 FAMILY MEMBER"/>
    <property type="match status" value="1"/>
</dbReference>
<dbReference type="Gene3D" id="3.10.50.10">
    <property type="match status" value="1"/>
</dbReference>
<organism evidence="3 4">
    <name type="scientific">Duganella vulcania</name>
    <dbReference type="NCBI Taxonomy" id="2692166"/>
    <lineage>
        <taxon>Bacteria</taxon>
        <taxon>Pseudomonadati</taxon>
        <taxon>Pseudomonadota</taxon>
        <taxon>Betaproteobacteria</taxon>
        <taxon>Burkholderiales</taxon>
        <taxon>Oxalobacteraceae</taxon>
        <taxon>Telluria group</taxon>
        <taxon>Duganella</taxon>
    </lineage>
</organism>
<accession>A0A845G0Y6</accession>
<sequence length="387" mass="40508">MKKLLMAACVAATLTGCGGSGSADQESPRAVARMANLTAARSGASSGVSVDAGSERAAPAGAPASKALADGKMVLAYYSGYSNNYNSLTKYYANVNAVSIDFWNMASDGTVVGNGDPTPTNAITFLKSKGIAIYGCISNVSATAPDGWDPDLAHAVTGARRAASVANLVGFAKANGFAGINIDFEEVDQADRKNMSDFAAALATALHAQGMKLIMTVPAFSFTDENNIHNLAFDLQALGQAADYVQVMTYDEAIPSWAPGPVAGSDWMENALDYATSKVPASKVLNGIPAYGYDWIAEGDGSQLFWRNVPALLSKYHVTPKYDNNTNAISFNYTAGGRKHTVWNENAKSVTLKTSLVGAYGLAGTSVYAFGMEDASFWSAVNAGLNQ</sequence>
<feature type="chain" id="PRO_5032340438" evidence="1">
    <location>
        <begin position="23"/>
        <end position="387"/>
    </location>
</feature>
<keyword evidence="1" id="KW-0732">Signal</keyword>
<evidence type="ECO:0000259" key="2">
    <source>
        <dbReference type="PROSITE" id="PS51910"/>
    </source>
</evidence>
<dbReference type="SUPFAM" id="SSF51445">
    <property type="entry name" value="(Trans)glycosidases"/>
    <property type="match status" value="1"/>
</dbReference>
<proteinExistence type="predicted"/>
<dbReference type="Gene3D" id="3.20.20.80">
    <property type="entry name" value="Glycosidases"/>
    <property type="match status" value="1"/>
</dbReference>
<dbReference type="AlphaFoldDB" id="A0A845G0Y6"/>
<comment type="caution">
    <text evidence="3">The sequence shown here is derived from an EMBL/GenBank/DDBJ whole genome shotgun (WGS) entry which is preliminary data.</text>
</comment>
<protein>
    <submittedName>
        <fullName evidence="3">Chitinase</fullName>
    </submittedName>
</protein>
<gene>
    <name evidence="3" type="ORF">GTP91_04445</name>
</gene>
<evidence type="ECO:0000313" key="3">
    <source>
        <dbReference type="EMBL" id="MYM86428.1"/>
    </source>
</evidence>
<dbReference type="GO" id="GO:0008061">
    <property type="term" value="F:chitin binding"/>
    <property type="evidence" value="ECO:0007669"/>
    <property type="project" value="InterPro"/>
</dbReference>
<dbReference type="PROSITE" id="PS51257">
    <property type="entry name" value="PROKAR_LIPOPROTEIN"/>
    <property type="match status" value="1"/>
</dbReference>
<dbReference type="SMART" id="SM00636">
    <property type="entry name" value="Glyco_18"/>
    <property type="match status" value="1"/>
</dbReference>
<dbReference type="RefSeq" id="WP_161095685.1">
    <property type="nucleotide sequence ID" value="NZ_WWCW01000008.1"/>
</dbReference>
<dbReference type="Proteomes" id="UP000470302">
    <property type="component" value="Unassembled WGS sequence"/>
</dbReference>
<reference evidence="3 4" key="1">
    <citation type="submission" date="2020-01" db="EMBL/GenBank/DDBJ databases">
        <title>Novel species isolated from a subtropical stream in China.</title>
        <authorList>
            <person name="Lu H."/>
        </authorList>
    </citation>
    <scope>NUCLEOTIDE SEQUENCE [LARGE SCALE GENOMIC DNA]</scope>
    <source>
        <strain evidence="3 4">FT82W</strain>
    </source>
</reference>
<feature type="domain" description="GH18" evidence="2">
    <location>
        <begin position="72"/>
        <end position="387"/>
    </location>
</feature>
<dbReference type="EMBL" id="WWCW01000008">
    <property type="protein sequence ID" value="MYM86428.1"/>
    <property type="molecule type" value="Genomic_DNA"/>
</dbReference>
<evidence type="ECO:0000256" key="1">
    <source>
        <dbReference type="SAM" id="SignalP"/>
    </source>
</evidence>
<dbReference type="InterPro" id="IPR001223">
    <property type="entry name" value="Glyco_hydro18_cat"/>
</dbReference>
<dbReference type="PANTHER" id="PTHR46066:SF2">
    <property type="entry name" value="CHITINASE DOMAIN-CONTAINING PROTEIN 1"/>
    <property type="match status" value="1"/>
</dbReference>
<dbReference type="Pfam" id="PF00704">
    <property type="entry name" value="Glyco_hydro_18"/>
    <property type="match status" value="1"/>
</dbReference>
<dbReference type="InterPro" id="IPR017853">
    <property type="entry name" value="GH"/>
</dbReference>
<dbReference type="InterPro" id="IPR011583">
    <property type="entry name" value="Chitinase_II/V-like_cat"/>
</dbReference>
<dbReference type="GO" id="GO:0005975">
    <property type="term" value="P:carbohydrate metabolic process"/>
    <property type="evidence" value="ECO:0007669"/>
    <property type="project" value="InterPro"/>
</dbReference>